<name>A0A4Q4N8J4_ALTAL</name>
<evidence type="ECO:0000313" key="1">
    <source>
        <dbReference type="EMBL" id="RYN71865.1"/>
    </source>
</evidence>
<gene>
    <name evidence="1" type="ORF">AA0117_g8993</name>
</gene>
<reference evidence="2" key="1">
    <citation type="journal article" date="2019" name="bioRxiv">
        <title>Genomics, evolutionary history and diagnostics of the Alternaria alternata species group including apple and Asian pear pathotypes.</title>
        <authorList>
            <person name="Armitage A.D."/>
            <person name="Cockerton H.M."/>
            <person name="Sreenivasaprasad S."/>
            <person name="Woodhall J.W."/>
            <person name="Lane C.R."/>
            <person name="Harrison R.J."/>
            <person name="Clarkson J.P."/>
        </authorList>
    </citation>
    <scope>NUCLEOTIDE SEQUENCE [LARGE SCALE GENOMIC DNA]</scope>
    <source>
        <strain evidence="2">FERA 1177</strain>
    </source>
</reference>
<accession>A0A4Q4N8J4</accession>
<dbReference type="AlphaFoldDB" id="A0A4Q4N8J4"/>
<proteinExistence type="predicted"/>
<protein>
    <submittedName>
        <fullName evidence="1">Uncharacterized protein</fullName>
    </submittedName>
</protein>
<sequence length="46" mass="5008">MLVSVVGNDTQDVALAALRRAAVKADVYLTERLQQVPDDPPPYIVV</sequence>
<comment type="caution">
    <text evidence="1">The sequence shown here is derived from an EMBL/GenBank/DDBJ whole genome shotgun (WGS) entry which is preliminary data.</text>
</comment>
<organism evidence="1 2">
    <name type="scientific">Alternaria alternata</name>
    <name type="common">Alternaria rot fungus</name>
    <name type="synonym">Torula alternata</name>
    <dbReference type="NCBI Taxonomy" id="5599"/>
    <lineage>
        <taxon>Eukaryota</taxon>
        <taxon>Fungi</taxon>
        <taxon>Dikarya</taxon>
        <taxon>Ascomycota</taxon>
        <taxon>Pezizomycotina</taxon>
        <taxon>Dothideomycetes</taxon>
        <taxon>Pleosporomycetidae</taxon>
        <taxon>Pleosporales</taxon>
        <taxon>Pleosporineae</taxon>
        <taxon>Pleosporaceae</taxon>
        <taxon>Alternaria</taxon>
        <taxon>Alternaria sect. Alternaria</taxon>
        <taxon>Alternaria alternata complex</taxon>
    </lineage>
</organism>
<dbReference type="EMBL" id="PDXD01000029">
    <property type="protein sequence ID" value="RYN71865.1"/>
    <property type="molecule type" value="Genomic_DNA"/>
</dbReference>
<dbReference type="Proteomes" id="UP000291422">
    <property type="component" value="Unassembled WGS sequence"/>
</dbReference>
<evidence type="ECO:0000313" key="2">
    <source>
        <dbReference type="Proteomes" id="UP000291422"/>
    </source>
</evidence>